<dbReference type="InterPro" id="IPR036249">
    <property type="entry name" value="Thioredoxin-like_sf"/>
</dbReference>
<feature type="domain" description="GST C-terminal" evidence="2">
    <location>
        <begin position="93"/>
        <end position="208"/>
    </location>
</feature>
<name>A0A4P9XST0_9FUNG</name>
<dbReference type="PROSITE" id="PS50405">
    <property type="entry name" value="GST_CTER"/>
    <property type="match status" value="1"/>
</dbReference>
<dbReference type="EMBL" id="KZ992533">
    <property type="protein sequence ID" value="RKP09187.1"/>
    <property type="molecule type" value="Genomic_DNA"/>
</dbReference>
<dbReference type="PANTHER" id="PTHR11571:SF150">
    <property type="entry name" value="GLUTATHIONE S-TRANSFERASE"/>
    <property type="match status" value="1"/>
</dbReference>
<dbReference type="SUPFAM" id="SSF52833">
    <property type="entry name" value="Thioredoxin-like"/>
    <property type="match status" value="1"/>
</dbReference>
<evidence type="ECO:0000313" key="4">
    <source>
        <dbReference type="Proteomes" id="UP000271241"/>
    </source>
</evidence>
<dbReference type="CDD" id="cd03192">
    <property type="entry name" value="GST_C_Sigma_like"/>
    <property type="match status" value="1"/>
</dbReference>
<dbReference type="GO" id="GO:0004364">
    <property type="term" value="F:glutathione transferase activity"/>
    <property type="evidence" value="ECO:0007669"/>
    <property type="project" value="TreeGrafter"/>
</dbReference>
<dbReference type="PROSITE" id="PS50404">
    <property type="entry name" value="GST_NTER"/>
    <property type="match status" value="1"/>
</dbReference>
<evidence type="ECO:0008006" key="5">
    <source>
        <dbReference type="Google" id="ProtNLM"/>
    </source>
</evidence>
<dbReference type="InterPro" id="IPR036282">
    <property type="entry name" value="Glutathione-S-Trfase_C_sf"/>
</dbReference>
<dbReference type="Gene3D" id="3.40.30.10">
    <property type="entry name" value="Glutaredoxin"/>
    <property type="match status" value="1"/>
</dbReference>
<gene>
    <name evidence="3" type="ORF">THASP1DRAFT_22934</name>
</gene>
<dbReference type="InterPro" id="IPR050213">
    <property type="entry name" value="GST_superfamily"/>
</dbReference>
<keyword evidence="4" id="KW-1185">Reference proteome</keyword>
<dbReference type="InterPro" id="IPR040079">
    <property type="entry name" value="Glutathione_S-Trfase"/>
</dbReference>
<dbReference type="Proteomes" id="UP000271241">
    <property type="component" value="Unassembled WGS sequence"/>
</dbReference>
<dbReference type="OrthoDB" id="414243at2759"/>
<dbReference type="InterPro" id="IPR004045">
    <property type="entry name" value="Glutathione_S-Trfase_N"/>
</dbReference>
<dbReference type="InterPro" id="IPR010987">
    <property type="entry name" value="Glutathione-S-Trfase_C-like"/>
</dbReference>
<feature type="domain" description="GST N-terminal" evidence="1">
    <location>
        <begin position="7"/>
        <end position="90"/>
    </location>
</feature>
<reference evidence="4" key="1">
    <citation type="journal article" date="2018" name="Nat. Microbiol.">
        <title>Leveraging single-cell genomics to expand the fungal tree of life.</title>
        <authorList>
            <person name="Ahrendt S.R."/>
            <person name="Quandt C.A."/>
            <person name="Ciobanu D."/>
            <person name="Clum A."/>
            <person name="Salamov A."/>
            <person name="Andreopoulos B."/>
            <person name="Cheng J.F."/>
            <person name="Woyke T."/>
            <person name="Pelin A."/>
            <person name="Henrissat B."/>
            <person name="Reynolds N.K."/>
            <person name="Benny G.L."/>
            <person name="Smith M.E."/>
            <person name="James T.Y."/>
            <person name="Grigoriev I.V."/>
        </authorList>
    </citation>
    <scope>NUCLEOTIDE SEQUENCE [LARGE SCALE GENOMIC DNA]</scope>
    <source>
        <strain evidence="4">RSA 1356</strain>
    </source>
</reference>
<dbReference type="InterPro" id="IPR004046">
    <property type="entry name" value="GST_C"/>
</dbReference>
<dbReference type="SUPFAM" id="SSF47616">
    <property type="entry name" value="GST C-terminal domain-like"/>
    <property type="match status" value="1"/>
</dbReference>
<dbReference type="GO" id="GO:0006749">
    <property type="term" value="P:glutathione metabolic process"/>
    <property type="evidence" value="ECO:0007669"/>
    <property type="project" value="TreeGrafter"/>
</dbReference>
<evidence type="ECO:0000259" key="1">
    <source>
        <dbReference type="PROSITE" id="PS50404"/>
    </source>
</evidence>
<evidence type="ECO:0000259" key="2">
    <source>
        <dbReference type="PROSITE" id="PS50405"/>
    </source>
</evidence>
<dbReference type="STRING" id="78915.A0A4P9XST0"/>
<dbReference type="AlphaFoldDB" id="A0A4P9XST0"/>
<accession>A0A4P9XST0</accession>
<protein>
    <recommendedName>
        <fullName evidence="5">Glutathione S-transferase</fullName>
    </recommendedName>
</protein>
<dbReference type="SFLD" id="SFLDS00019">
    <property type="entry name" value="Glutathione_Transferase_(cytos"/>
    <property type="match status" value="1"/>
</dbReference>
<dbReference type="Gene3D" id="1.20.1050.10">
    <property type="match status" value="1"/>
</dbReference>
<evidence type="ECO:0000313" key="3">
    <source>
        <dbReference type="EMBL" id="RKP09187.1"/>
    </source>
</evidence>
<dbReference type="PANTHER" id="PTHR11571">
    <property type="entry name" value="GLUTATHIONE S-TRANSFERASE"/>
    <property type="match status" value="1"/>
</dbReference>
<proteinExistence type="predicted"/>
<organism evidence="3 4">
    <name type="scientific">Thamnocephalis sphaerospora</name>
    <dbReference type="NCBI Taxonomy" id="78915"/>
    <lineage>
        <taxon>Eukaryota</taxon>
        <taxon>Fungi</taxon>
        <taxon>Fungi incertae sedis</taxon>
        <taxon>Zoopagomycota</taxon>
        <taxon>Zoopagomycotina</taxon>
        <taxon>Zoopagomycetes</taxon>
        <taxon>Zoopagales</taxon>
        <taxon>Sigmoideomycetaceae</taxon>
        <taxon>Thamnocephalis</taxon>
    </lineage>
</organism>
<sequence>MTITDKVSIQFFDIKQHARVGPIHFLLADAGVSFDTHRISQHDWLHHRQELIRSNKSPYGGLPVVEVDGRSYTQLLPTLRYLARRVGKYHAHGAEDEYLIDAAADVALDWINDYSKAHIAPSANEGIQHRYRDEQRPRYAHAINHYLSRHNGPFLLGNEVSYADFVIFSIIVDNKDFAHKDYPHIEAFVHNFEKREGVRHHLEQHLKH</sequence>
<dbReference type="Pfam" id="PF14497">
    <property type="entry name" value="GST_C_3"/>
    <property type="match status" value="1"/>
</dbReference>